<dbReference type="InterPro" id="IPR022357">
    <property type="entry name" value="MIP_CS"/>
</dbReference>
<comment type="subcellular location">
    <subcellularLocation>
        <location evidence="1">Membrane</location>
        <topology evidence="1">Multi-pass membrane protein</topology>
    </subcellularLocation>
</comment>
<dbReference type="FunFam" id="1.20.1080.10:FF:000064">
    <property type="entry name" value="Uncharacterized protein"/>
    <property type="match status" value="1"/>
</dbReference>
<evidence type="ECO:0000256" key="4">
    <source>
        <dbReference type="ARBA" id="ARBA00022692"/>
    </source>
</evidence>
<comment type="similarity">
    <text evidence="2 7">Belongs to the MIP/aquaporin (TC 1.A.8) family.</text>
</comment>
<protein>
    <submittedName>
        <fullName evidence="10 11">Aquaporin-7-like isoform X1</fullName>
    </submittedName>
</protein>
<keyword evidence="4 7" id="KW-0812">Transmembrane</keyword>
<keyword evidence="5 8" id="KW-1133">Transmembrane helix</keyword>
<keyword evidence="6 8" id="KW-0472">Membrane</keyword>
<dbReference type="GO" id="GO:0016323">
    <property type="term" value="C:basolateral plasma membrane"/>
    <property type="evidence" value="ECO:0007669"/>
    <property type="project" value="TreeGrafter"/>
</dbReference>
<gene>
    <name evidence="10 11" type="primary">LOC115223099</name>
</gene>
<evidence type="ECO:0000256" key="6">
    <source>
        <dbReference type="ARBA" id="ARBA00023136"/>
    </source>
</evidence>
<dbReference type="InterPro" id="IPR023271">
    <property type="entry name" value="Aquaporin-like"/>
</dbReference>
<dbReference type="PROSITE" id="PS00221">
    <property type="entry name" value="MIP"/>
    <property type="match status" value="1"/>
</dbReference>
<evidence type="ECO:0000313" key="10">
    <source>
        <dbReference type="RefSeq" id="XP_029649373.1"/>
    </source>
</evidence>
<evidence type="ECO:0000256" key="2">
    <source>
        <dbReference type="ARBA" id="ARBA00006175"/>
    </source>
</evidence>
<dbReference type="NCBIfam" id="TIGR00861">
    <property type="entry name" value="MIP"/>
    <property type="match status" value="1"/>
</dbReference>
<evidence type="ECO:0000256" key="8">
    <source>
        <dbReference type="SAM" id="Phobius"/>
    </source>
</evidence>
<dbReference type="KEGG" id="osn:115223099"/>
<dbReference type="GO" id="GO:0015250">
    <property type="term" value="F:water channel activity"/>
    <property type="evidence" value="ECO:0007669"/>
    <property type="project" value="TreeGrafter"/>
</dbReference>
<evidence type="ECO:0000256" key="5">
    <source>
        <dbReference type="ARBA" id="ARBA00022989"/>
    </source>
</evidence>
<feature type="transmembrane region" description="Helical" evidence="8">
    <location>
        <begin position="180"/>
        <end position="204"/>
    </location>
</feature>
<dbReference type="GO" id="GO:0015254">
    <property type="term" value="F:glycerol channel activity"/>
    <property type="evidence" value="ECO:0007669"/>
    <property type="project" value="TreeGrafter"/>
</dbReference>
<evidence type="ECO:0000313" key="11">
    <source>
        <dbReference type="RefSeq" id="XP_036368212.1"/>
    </source>
</evidence>
<dbReference type="InterPro" id="IPR050363">
    <property type="entry name" value="MIP/Aquaporin"/>
</dbReference>
<dbReference type="Gene3D" id="1.20.1080.10">
    <property type="entry name" value="Glycerol uptake facilitator protein"/>
    <property type="match status" value="1"/>
</dbReference>
<feature type="transmembrane region" description="Helical" evidence="8">
    <location>
        <begin position="93"/>
        <end position="113"/>
    </location>
</feature>
<evidence type="ECO:0000256" key="7">
    <source>
        <dbReference type="RuleBase" id="RU000477"/>
    </source>
</evidence>
<name>A0A6P7TDZ8_9MOLL</name>
<feature type="transmembrane region" description="Helical" evidence="8">
    <location>
        <begin position="46"/>
        <end position="65"/>
    </location>
</feature>
<dbReference type="RefSeq" id="XP_036368212.1">
    <property type="nucleotide sequence ID" value="XM_036512319.1"/>
</dbReference>
<dbReference type="PRINTS" id="PR02019">
    <property type="entry name" value="AQUAPORIN7"/>
</dbReference>
<feature type="transmembrane region" description="Helical" evidence="8">
    <location>
        <begin position="233"/>
        <end position="252"/>
    </location>
</feature>
<dbReference type="CDD" id="cd00333">
    <property type="entry name" value="MIP"/>
    <property type="match status" value="1"/>
</dbReference>
<evidence type="ECO:0000313" key="9">
    <source>
        <dbReference type="Proteomes" id="UP000515154"/>
    </source>
</evidence>
<sequence>MLKFKPIRNKLARCFLAEFLGTFILLLVGIAGVAQVVLSEKADGDFFSINACWGMAVTLGVYASAEVSGAHLNPAVTVALAIFRKFSWNHVPVYFVAQYLASFAGAAVVYFVYKDGLDNFDGGIRQVTGQNASAGIFATYPKSFVSTGRCFADQIVGTGLLTLCIAAITDGKNMKPQKGLLPFSIGSIVFMIGVTFGFNCGYAINPARDLSPRLFTLMAGWGTEVFSFRDYNWFWVPIIGPHIGAILGILLYDVTVGLHWESSEPEIDHEAKNLKDGAFASMTLEKVAATTSSQRLMESNLTDTN</sequence>
<dbReference type="AlphaFoldDB" id="A0A6P7TDZ8"/>
<organism evidence="9 10">
    <name type="scientific">Octopus sinensis</name>
    <name type="common">East Asian common octopus</name>
    <dbReference type="NCBI Taxonomy" id="2607531"/>
    <lineage>
        <taxon>Eukaryota</taxon>
        <taxon>Metazoa</taxon>
        <taxon>Spiralia</taxon>
        <taxon>Lophotrochozoa</taxon>
        <taxon>Mollusca</taxon>
        <taxon>Cephalopoda</taxon>
        <taxon>Coleoidea</taxon>
        <taxon>Octopodiformes</taxon>
        <taxon>Octopoda</taxon>
        <taxon>Incirrata</taxon>
        <taxon>Octopodidae</taxon>
        <taxon>Octopus</taxon>
    </lineage>
</organism>
<dbReference type="RefSeq" id="XP_029649373.1">
    <property type="nucleotide sequence ID" value="XM_029793513.2"/>
</dbReference>
<dbReference type="PANTHER" id="PTHR43829">
    <property type="entry name" value="AQUAPORIN OR AQUAGLYCEROPORIN RELATED"/>
    <property type="match status" value="1"/>
</dbReference>
<keyword evidence="9" id="KW-1185">Reference proteome</keyword>
<dbReference type="InterPro" id="IPR000425">
    <property type="entry name" value="MIP"/>
</dbReference>
<dbReference type="PRINTS" id="PR00783">
    <property type="entry name" value="MINTRINSICP"/>
</dbReference>
<reference evidence="10 11" key="1">
    <citation type="submission" date="2025-08" db="UniProtKB">
        <authorList>
            <consortium name="RefSeq"/>
        </authorList>
    </citation>
    <scope>IDENTIFICATION</scope>
</reference>
<dbReference type="Pfam" id="PF00230">
    <property type="entry name" value="MIP"/>
    <property type="match status" value="1"/>
</dbReference>
<accession>A0A6P7TDZ8</accession>
<dbReference type="SUPFAM" id="SSF81338">
    <property type="entry name" value="Aquaporin-like"/>
    <property type="match status" value="1"/>
</dbReference>
<feature type="transmembrane region" description="Helical" evidence="8">
    <location>
        <begin position="151"/>
        <end position="168"/>
    </location>
</feature>
<feature type="transmembrane region" description="Helical" evidence="8">
    <location>
        <begin position="12"/>
        <end position="34"/>
    </location>
</feature>
<evidence type="ECO:0000256" key="3">
    <source>
        <dbReference type="ARBA" id="ARBA00022448"/>
    </source>
</evidence>
<evidence type="ECO:0000256" key="1">
    <source>
        <dbReference type="ARBA" id="ARBA00004141"/>
    </source>
</evidence>
<keyword evidence="3 7" id="KW-0813">Transport</keyword>
<dbReference type="PANTHER" id="PTHR43829:SF9">
    <property type="entry name" value="AQUAPORIN-9"/>
    <property type="match status" value="1"/>
</dbReference>
<dbReference type="Proteomes" id="UP000515154">
    <property type="component" value="Linkage group LG22"/>
</dbReference>
<proteinExistence type="inferred from homology"/>